<evidence type="ECO:0000313" key="2">
    <source>
        <dbReference type="Proteomes" id="UP000077521"/>
    </source>
</evidence>
<dbReference type="EMBL" id="LWDF02001130">
    <property type="protein sequence ID" value="KAE8240228.1"/>
    <property type="molecule type" value="Genomic_DNA"/>
</dbReference>
<dbReference type="OrthoDB" id="3045403at2759"/>
<reference evidence="1" key="1">
    <citation type="submission" date="2016-04" db="EMBL/GenBank/DDBJ databases">
        <authorList>
            <person name="Nguyen H.D."/>
            <person name="Samba Siva P."/>
            <person name="Cullis J."/>
            <person name="Levesque C.A."/>
            <person name="Hambleton S."/>
        </authorList>
    </citation>
    <scope>NUCLEOTIDE SEQUENCE</scope>
    <source>
        <strain evidence="1">DAOMC 236416</strain>
    </source>
</reference>
<evidence type="ECO:0000313" key="1">
    <source>
        <dbReference type="EMBL" id="KAE8240228.1"/>
    </source>
</evidence>
<name>A0A177T9Y1_9BASI</name>
<dbReference type="Proteomes" id="UP000077521">
    <property type="component" value="Unassembled WGS sequence"/>
</dbReference>
<sequence>MSVLKHMQLRTQMNSGSGTQSSISVPTFTNDMREGILKLMRDFIDELEEHKRLQQGQGAVNDVSHIITDTRLAQVEEYASSMATGLLTSITVMQDISVEEIISSNPHLTYFGRAAGPGPKLSMDVHEAIGKGIDTSNLSVLNVPEGAVVVPADAEVWPAYLLRIFFGLLVNGGRSWSVYI</sequence>
<reference evidence="1" key="2">
    <citation type="journal article" date="2019" name="IMA Fungus">
        <title>Genome sequencing and comparison of five Tilletia species to identify candidate genes for the detection of regulated species infecting wheat.</title>
        <authorList>
            <person name="Nguyen H.D.T."/>
            <person name="Sultana T."/>
            <person name="Kesanakurti P."/>
            <person name="Hambleton S."/>
        </authorList>
    </citation>
    <scope>NUCLEOTIDE SEQUENCE</scope>
    <source>
        <strain evidence="1">DAOMC 236416</strain>
    </source>
</reference>
<protein>
    <submittedName>
        <fullName evidence="1">Uncharacterized protein</fullName>
    </submittedName>
</protein>
<accession>A0A177T9Y1</accession>
<keyword evidence="2" id="KW-1185">Reference proteome</keyword>
<proteinExistence type="predicted"/>
<gene>
    <name evidence="1" type="ORF">A4X13_0g7891</name>
</gene>
<comment type="caution">
    <text evidence="1">The sequence shown here is derived from an EMBL/GenBank/DDBJ whole genome shotgun (WGS) entry which is preliminary data.</text>
</comment>
<dbReference type="AlphaFoldDB" id="A0A177T9Y1"/>
<organism evidence="1 2">
    <name type="scientific">Tilletia indica</name>
    <dbReference type="NCBI Taxonomy" id="43049"/>
    <lineage>
        <taxon>Eukaryota</taxon>
        <taxon>Fungi</taxon>
        <taxon>Dikarya</taxon>
        <taxon>Basidiomycota</taxon>
        <taxon>Ustilaginomycotina</taxon>
        <taxon>Exobasidiomycetes</taxon>
        <taxon>Tilletiales</taxon>
        <taxon>Tilletiaceae</taxon>
        <taxon>Tilletia</taxon>
    </lineage>
</organism>